<dbReference type="AlphaFoldDB" id="A0AAI8VN51"/>
<organism evidence="9 10">
    <name type="scientific">Anthostomella pinea</name>
    <dbReference type="NCBI Taxonomy" id="933095"/>
    <lineage>
        <taxon>Eukaryota</taxon>
        <taxon>Fungi</taxon>
        <taxon>Dikarya</taxon>
        <taxon>Ascomycota</taxon>
        <taxon>Pezizomycotina</taxon>
        <taxon>Sordariomycetes</taxon>
        <taxon>Xylariomycetidae</taxon>
        <taxon>Xylariales</taxon>
        <taxon>Xylariaceae</taxon>
        <taxon>Anthostomella</taxon>
    </lineage>
</organism>
<dbReference type="Pfam" id="PF10345">
    <property type="entry name" value="Cohesin_load"/>
    <property type="match status" value="1"/>
</dbReference>
<accession>A0AAI8VN51</accession>
<gene>
    <name evidence="9" type="ORF">KHLLAP_LOCUS8472</name>
</gene>
<feature type="compositionally biased region" description="Low complexity" evidence="8">
    <location>
        <begin position="121"/>
        <end position="139"/>
    </location>
</feature>
<reference evidence="9" key="1">
    <citation type="submission" date="2023-10" db="EMBL/GenBank/DDBJ databases">
        <authorList>
            <person name="Hackl T."/>
        </authorList>
    </citation>
    <scope>NUCLEOTIDE SEQUENCE</scope>
</reference>
<feature type="compositionally biased region" description="Low complexity" evidence="8">
    <location>
        <begin position="83"/>
        <end position="100"/>
    </location>
</feature>
<dbReference type="GO" id="GO:0005634">
    <property type="term" value="C:nucleus"/>
    <property type="evidence" value="ECO:0007669"/>
    <property type="project" value="UniProtKB-SubCell"/>
</dbReference>
<evidence type="ECO:0000256" key="6">
    <source>
        <dbReference type="ARBA" id="ARBA00023242"/>
    </source>
</evidence>
<feature type="compositionally biased region" description="Low complexity" evidence="8">
    <location>
        <begin position="184"/>
        <end position="197"/>
    </location>
</feature>
<keyword evidence="6" id="KW-0539">Nucleus</keyword>
<keyword evidence="5" id="KW-0159">Chromosome partition</keyword>
<dbReference type="EMBL" id="CAUWAG010000010">
    <property type="protein sequence ID" value="CAJ2508004.1"/>
    <property type="molecule type" value="Genomic_DNA"/>
</dbReference>
<dbReference type="GO" id="GO:0051301">
    <property type="term" value="P:cell division"/>
    <property type="evidence" value="ECO:0007669"/>
    <property type="project" value="UniProtKB-KW"/>
</dbReference>
<evidence type="ECO:0000256" key="2">
    <source>
        <dbReference type="ARBA" id="ARBA00008585"/>
    </source>
</evidence>
<feature type="region of interest" description="Disordered" evidence="8">
    <location>
        <begin position="62"/>
        <end position="209"/>
    </location>
</feature>
<feature type="region of interest" description="Disordered" evidence="8">
    <location>
        <begin position="1"/>
        <end position="23"/>
    </location>
</feature>
<comment type="similarity">
    <text evidence="2">Belongs to the SCC4/mau-2 family.</text>
</comment>
<feature type="region of interest" description="Disordered" evidence="8">
    <location>
        <begin position="238"/>
        <end position="258"/>
    </location>
</feature>
<keyword evidence="4" id="KW-0498">Mitosis</keyword>
<dbReference type="Proteomes" id="UP001295740">
    <property type="component" value="Unassembled WGS sequence"/>
</dbReference>
<protein>
    <submittedName>
        <fullName evidence="9">Uu.00g091900.m01.CDS01</fullName>
    </submittedName>
</protein>
<feature type="compositionally biased region" description="Polar residues" evidence="8">
    <location>
        <begin position="101"/>
        <end position="110"/>
    </location>
</feature>
<proteinExistence type="inferred from homology"/>
<evidence type="ECO:0000256" key="4">
    <source>
        <dbReference type="ARBA" id="ARBA00022776"/>
    </source>
</evidence>
<feature type="compositionally biased region" description="Low complexity" evidence="8">
    <location>
        <begin position="244"/>
        <end position="258"/>
    </location>
</feature>
<evidence type="ECO:0000313" key="10">
    <source>
        <dbReference type="Proteomes" id="UP001295740"/>
    </source>
</evidence>
<dbReference type="PANTHER" id="PTHR21394">
    <property type="entry name" value="MAU2 CHROMATID COHESION FACTOR HOMOLOG"/>
    <property type="match status" value="1"/>
</dbReference>
<comment type="subcellular location">
    <subcellularLocation>
        <location evidence="1">Nucleus</location>
    </subcellularLocation>
</comment>
<comment type="caution">
    <text evidence="9">The sequence shown here is derived from an EMBL/GenBank/DDBJ whole genome shotgun (WGS) entry which is preliminary data.</text>
</comment>
<dbReference type="GO" id="GO:0007064">
    <property type="term" value="P:mitotic sister chromatid cohesion"/>
    <property type="evidence" value="ECO:0007669"/>
    <property type="project" value="InterPro"/>
</dbReference>
<feature type="compositionally biased region" description="Polar residues" evidence="8">
    <location>
        <begin position="198"/>
        <end position="209"/>
    </location>
</feature>
<evidence type="ECO:0000256" key="3">
    <source>
        <dbReference type="ARBA" id="ARBA00022618"/>
    </source>
</evidence>
<sequence>MTYRGSLPHDQGSGFNGQHNMNNQYMQNGFDDGYEAWSSLNSPQLQPQYQSAMFVAPVDYHSNQSNQQSHNHHNHHNHHHNALQRQQQQQRQHMQTQNANYQFQSYNPSFDQIPAGGYQQNNANSSAQMMPSAQAQQPFQQPPNHQPYSQTNDWQHMPPPMPVPSPSFQQSQPLAPSPTPTPTPTQMQMQQQNQIPQRVNSPAMAQSPQYAARELVPNNHNRHASVTTRIDQAANRVSASPRLTSHTVTRSPSVSSTRSPALMPALIPHHHDTNSLLLCVAEDMFAKAKEGCQRVAETLDDQSLHEYQKLVATGLGCYEVALGSNKLAPRLEAIVRLRYANILCDETNNVMEAETALTKGITLCERNRFADLKYGMQFLQVKLLFSQRKGRAAMIAVDARIRDAEVLKHIHWVYAYRFLKSTFYLQSSSPTETHALENLRAITTLASQRGDRTIFVVASLIEGLSHLRVMKEDSIVRIQACIAQAAKYQLEDSVHILQLDVLTLMLDLACSLHQKSSNVIGQKMQALQDRMDASHKDTSWSLTNTDMLLPIRKQPGNAQIISDESGGVLRPGSEYDSNDYLVMSFWNKLEAYTITYTYSSLAFLYQQNRHDPRIFMMWDEALGQLQKTHSHMKGYPHTLEEAIRNEDWRKEAICYLHILRGLHHATSTKWDEVKKCLDQLESMVKPELGSVITLYAMYLSGIYHQGTGDLNTAGVIYRDPAFHLDFDNATQGRRRSAEFDVSLLAAFNLIWIMQEPAHRNDAVTLEMLEQLGPLCIGHPNLEIRTAYNLVIAAVQTNPPIPMTTVKTHLSTALNNAKISGDVQTLSIALNLMRAKLFQSIVGDQALKSAKAASMQAKRSGNTLWMSVADGMLAQSYDVQGQAAEAQKAWQDATNYATQVFQVVKTEDE</sequence>
<evidence type="ECO:0000256" key="5">
    <source>
        <dbReference type="ARBA" id="ARBA00022829"/>
    </source>
</evidence>
<evidence type="ECO:0000256" key="1">
    <source>
        <dbReference type="ARBA" id="ARBA00004123"/>
    </source>
</evidence>
<dbReference type="GO" id="GO:0007059">
    <property type="term" value="P:chromosome segregation"/>
    <property type="evidence" value="ECO:0007669"/>
    <property type="project" value="UniProtKB-KW"/>
</dbReference>
<evidence type="ECO:0000256" key="7">
    <source>
        <dbReference type="ARBA" id="ARBA00023306"/>
    </source>
</evidence>
<keyword evidence="7" id="KW-0131">Cell cycle</keyword>
<evidence type="ECO:0000256" key="8">
    <source>
        <dbReference type="SAM" id="MobiDB-lite"/>
    </source>
</evidence>
<keyword evidence="3" id="KW-0132">Cell division</keyword>
<feature type="compositionally biased region" description="Basic residues" evidence="8">
    <location>
        <begin position="70"/>
        <end position="82"/>
    </location>
</feature>
<dbReference type="InterPro" id="IPR019440">
    <property type="entry name" value="MAU2"/>
</dbReference>
<keyword evidence="10" id="KW-1185">Reference proteome</keyword>
<name>A0AAI8VN51_9PEZI</name>
<evidence type="ECO:0000313" key="9">
    <source>
        <dbReference type="EMBL" id="CAJ2508004.1"/>
    </source>
</evidence>